<dbReference type="EMBL" id="JAAVVJ010000010">
    <property type="protein sequence ID" value="KAF7213025.1"/>
    <property type="molecule type" value="Genomic_DNA"/>
</dbReference>
<evidence type="ECO:0000313" key="13">
    <source>
        <dbReference type="Proteomes" id="UP000822369"/>
    </source>
</evidence>
<dbReference type="RefSeq" id="XP_070409917.1">
    <property type="nucleotide sequence ID" value="XM_070553816.1"/>
</dbReference>
<dbReference type="Proteomes" id="UP000822369">
    <property type="component" value="Chromosome 10"/>
</dbReference>
<feature type="domain" description="CCHC-type" evidence="11">
    <location>
        <begin position="312"/>
        <end position="327"/>
    </location>
</feature>
<feature type="compositionally biased region" description="Acidic residues" evidence="10">
    <location>
        <begin position="218"/>
        <end position="234"/>
    </location>
</feature>
<organism evidence="12 13">
    <name type="scientific">Nothobranchius furzeri</name>
    <name type="common">Turquoise killifish</name>
    <dbReference type="NCBI Taxonomy" id="105023"/>
    <lineage>
        <taxon>Eukaryota</taxon>
        <taxon>Metazoa</taxon>
        <taxon>Chordata</taxon>
        <taxon>Craniata</taxon>
        <taxon>Vertebrata</taxon>
        <taxon>Euteleostomi</taxon>
        <taxon>Actinopterygii</taxon>
        <taxon>Neopterygii</taxon>
        <taxon>Teleostei</taxon>
        <taxon>Neoteleostei</taxon>
        <taxon>Acanthomorphata</taxon>
        <taxon>Ovalentaria</taxon>
        <taxon>Atherinomorphae</taxon>
        <taxon>Cyprinodontiformes</taxon>
        <taxon>Nothobranchiidae</taxon>
        <taxon>Nothobranchius</taxon>
    </lineage>
</organism>
<evidence type="ECO:0000259" key="11">
    <source>
        <dbReference type="PROSITE" id="PS50158"/>
    </source>
</evidence>
<dbReference type="KEGG" id="nfu:107382153"/>
<dbReference type="GO" id="GO:0003723">
    <property type="term" value="F:RNA binding"/>
    <property type="evidence" value="ECO:0007669"/>
    <property type="project" value="TreeGrafter"/>
</dbReference>
<evidence type="ECO:0000256" key="9">
    <source>
        <dbReference type="PROSITE-ProRule" id="PRU00047"/>
    </source>
</evidence>
<dbReference type="CTD" id="84186"/>
<dbReference type="SMART" id="SM00343">
    <property type="entry name" value="ZnF_C2HC"/>
    <property type="match status" value="5"/>
</dbReference>
<dbReference type="GO" id="GO:0008270">
    <property type="term" value="F:zinc ion binding"/>
    <property type="evidence" value="ECO:0007669"/>
    <property type="project" value="UniProtKB-KW"/>
</dbReference>
<keyword evidence="3" id="KW-0677">Repeat</keyword>
<dbReference type="PANTHER" id="PTHR46543">
    <property type="entry name" value="ZINC FINGER CCHC DOMAIN-CONTAINING PROTEIN 7"/>
    <property type="match status" value="1"/>
</dbReference>
<evidence type="ECO:0000256" key="7">
    <source>
        <dbReference type="ARBA" id="ARBA00041190"/>
    </source>
</evidence>
<evidence type="ECO:0000313" key="12">
    <source>
        <dbReference type="EMBL" id="KAF7213025.1"/>
    </source>
</evidence>
<dbReference type="GO" id="GO:0071035">
    <property type="term" value="P:nuclear polyadenylation-dependent rRNA catabolic process"/>
    <property type="evidence" value="ECO:0007669"/>
    <property type="project" value="TreeGrafter"/>
</dbReference>
<accession>A0A9D3BMK2</accession>
<feature type="region of interest" description="Disordered" evidence="10">
    <location>
        <begin position="533"/>
        <end position="654"/>
    </location>
</feature>
<evidence type="ECO:0000256" key="1">
    <source>
        <dbReference type="ARBA" id="ARBA00004123"/>
    </source>
</evidence>
<dbReference type="InterPro" id="IPR001878">
    <property type="entry name" value="Znf_CCHC"/>
</dbReference>
<dbReference type="GO" id="GO:0071036">
    <property type="term" value="P:nuclear polyadenylation-dependent snoRNA catabolic process"/>
    <property type="evidence" value="ECO:0007669"/>
    <property type="project" value="TreeGrafter"/>
</dbReference>
<dbReference type="PANTHER" id="PTHR46543:SF1">
    <property type="entry name" value="ZINC FINGER CCHC DOMAIN-CONTAINING PROTEIN 7"/>
    <property type="match status" value="1"/>
</dbReference>
<dbReference type="Pfam" id="PF00098">
    <property type="entry name" value="zf-CCHC"/>
    <property type="match status" value="1"/>
</dbReference>
<feature type="domain" description="CCHC-type" evidence="11">
    <location>
        <begin position="334"/>
        <end position="349"/>
    </location>
</feature>
<keyword evidence="2" id="KW-0479">Metal-binding</keyword>
<evidence type="ECO:0000256" key="8">
    <source>
        <dbReference type="ARBA" id="ARBA00043023"/>
    </source>
</evidence>
<dbReference type="GO" id="GO:0071039">
    <property type="term" value="P:nuclear polyadenylation-dependent CUT catabolic process"/>
    <property type="evidence" value="ECO:0007669"/>
    <property type="project" value="TreeGrafter"/>
</dbReference>
<keyword evidence="4 9" id="KW-0863">Zinc-finger</keyword>
<keyword evidence="6" id="KW-0539">Nucleus</keyword>
<dbReference type="PROSITE" id="PS50158">
    <property type="entry name" value="ZF_CCHC"/>
    <property type="match status" value="4"/>
</dbReference>
<feature type="region of interest" description="Disordered" evidence="10">
    <location>
        <begin position="195"/>
        <end position="234"/>
    </location>
</feature>
<dbReference type="AlphaFoldDB" id="A0A9D3BMK2"/>
<dbReference type="SUPFAM" id="SSF57756">
    <property type="entry name" value="Retrovirus zinc finger-like domains"/>
    <property type="match status" value="2"/>
</dbReference>
<dbReference type="GO" id="GO:0071037">
    <property type="term" value="P:nuclear polyadenylation-dependent snRNA catabolic process"/>
    <property type="evidence" value="ECO:0007669"/>
    <property type="project" value="TreeGrafter"/>
</dbReference>
<dbReference type="Gene3D" id="4.10.60.10">
    <property type="entry name" value="Zinc finger, CCHC-type"/>
    <property type="match status" value="2"/>
</dbReference>
<name>A0A9D3BMK2_NOTFU</name>
<feature type="compositionally biased region" description="Basic and acidic residues" evidence="10">
    <location>
        <begin position="104"/>
        <end position="129"/>
    </location>
</feature>
<dbReference type="GeneID" id="107382153"/>
<evidence type="ECO:0000256" key="3">
    <source>
        <dbReference type="ARBA" id="ARBA00022737"/>
    </source>
</evidence>
<reference evidence="12" key="1">
    <citation type="submission" date="2020-03" db="EMBL/GenBank/DDBJ databases">
        <title>Intra-Species Differences in Population Size shape Life History and Genome Evolution.</title>
        <authorList>
            <person name="Willemsen D."/>
            <person name="Cui R."/>
            <person name="Valenzano D.R."/>
        </authorList>
    </citation>
    <scope>NUCLEOTIDE SEQUENCE</scope>
    <source>
        <strain evidence="12">GRZ</strain>
        <tissue evidence="12">Whole</tissue>
    </source>
</reference>
<comment type="caution">
    <text evidence="12">The sequence shown here is derived from an EMBL/GenBank/DDBJ whole genome shotgun (WGS) entry which is preliminary data.</text>
</comment>
<dbReference type="GO" id="GO:0071038">
    <property type="term" value="P:TRAMP-dependent tRNA surveillance pathway"/>
    <property type="evidence" value="ECO:0007669"/>
    <property type="project" value="TreeGrafter"/>
</dbReference>
<sequence>MSHALSTLLTRSYGFENKNQPLDATDSSAVSRANVWSLGEMYSSIQDFKMLEDDLYREDGGDSEVSEINSELEFHLYSQLHYSSNALELEDDEEKILEDQQLLEKTKDGDGKPEYPKDSKPPSPDDHSYQKHLKKKKVVKQKKRQTVSKGPKLSSSAFEEVIVIDSSPVVISISESDSSNDDGICAMKTSTPGRQEIQIRKSSLGVPVTVISSSSDTSESESDTDSSDSEGSDDLENWMILGQGMQDGDQSISLNLEAGSDYSTEDKEGGGGGGSWLVSDKDKEALIYNKDRGQRFVVQVSNRYYTGKNVHCRNCNKTGHLSKNCPDPKKSSPCFLCGITSHQSRDCPNKHCNNCGQPGHLFESCGERAYWHKHCYRCNLKGHFLDACPEIWRQYHMTTKSGLPVQQKAREKGQSAYCYNCSMKGHFGFACKRKRMFSGVYPSSSLINRYDTAVDVKHRQRRMKLKADEMRETGCLPDPLPTFLTHEPPKKKQKISLNMKNHSPHQTQKKYRHSPNHIFFTHDDIGNVIPKTKKSVNQQQSVRNLKPWKPKRPVPTSRDALPSRKLALDEAEDFPRGGGLQQKGKHTKNKRNKRKQVSLFQLKAQNDSGSDPDRERTLGLASKNQKGKKKKNGKLHAQKTANKKSGAQYYPEDDDLFIIKQRKKRR</sequence>
<evidence type="ECO:0000256" key="5">
    <source>
        <dbReference type="ARBA" id="ARBA00022833"/>
    </source>
</evidence>
<evidence type="ECO:0000256" key="6">
    <source>
        <dbReference type="ARBA" id="ARBA00023242"/>
    </source>
</evidence>
<evidence type="ECO:0000256" key="4">
    <source>
        <dbReference type="ARBA" id="ARBA00022771"/>
    </source>
</evidence>
<feature type="compositionally biased region" description="Basic residues" evidence="10">
    <location>
        <begin position="583"/>
        <end position="596"/>
    </location>
</feature>
<feature type="domain" description="CCHC-type" evidence="11">
    <location>
        <begin position="375"/>
        <end position="390"/>
    </location>
</feature>
<feature type="region of interest" description="Disordered" evidence="10">
    <location>
        <begin position="104"/>
        <end position="151"/>
    </location>
</feature>
<feature type="compositionally biased region" description="Basic residues" evidence="10">
    <location>
        <begin position="625"/>
        <end position="637"/>
    </location>
</feature>
<evidence type="ECO:0000256" key="2">
    <source>
        <dbReference type="ARBA" id="ARBA00022723"/>
    </source>
</evidence>
<feature type="compositionally biased region" description="Basic residues" evidence="10">
    <location>
        <begin position="130"/>
        <end position="146"/>
    </location>
</feature>
<dbReference type="InterPro" id="IPR036875">
    <property type="entry name" value="Znf_CCHC_sf"/>
</dbReference>
<feature type="region of interest" description="Disordered" evidence="10">
    <location>
        <begin position="492"/>
        <end position="511"/>
    </location>
</feature>
<keyword evidence="5" id="KW-0862">Zinc</keyword>
<proteinExistence type="predicted"/>
<dbReference type="GO" id="GO:0071031">
    <property type="term" value="P:nuclear mRNA surveillance of mRNA 3'-end processing"/>
    <property type="evidence" value="ECO:0007669"/>
    <property type="project" value="TreeGrafter"/>
</dbReference>
<protein>
    <recommendedName>
        <fullName evidence="7">Zinc finger CCHC domain-containing protein 7</fullName>
    </recommendedName>
    <alternativeName>
        <fullName evidence="8">TRAMP-like complex RNA-binding factor ZCCHC7</fullName>
    </alternativeName>
</protein>
<comment type="subcellular location">
    <subcellularLocation>
        <location evidence="1">Nucleus</location>
    </subcellularLocation>
</comment>
<feature type="compositionally biased region" description="Polar residues" evidence="10">
    <location>
        <begin position="495"/>
        <end position="506"/>
    </location>
</feature>
<gene>
    <name evidence="12" type="primary">zcchc7</name>
    <name evidence="12" type="ORF">G4P62_007696</name>
</gene>
<evidence type="ECO:0000256" key="10">
    <source>
        <dbReference type="SAM" id="MobiDB-lite"/>
    </source>
</evidence>
<feature type="domain" description="CCHC-type" evidence="11">
    <location>
        <begin position="352"/>
        <end position="365"/>
    </location>
</feature>
<dbReference type="GO" id="GO:0031499">
    <property type="term" value="C:TRAMP complex"/>
    <property type="evidence" value="ECO:0007669"/>
    <property type="project" value="TreeGrafter"/>
</dbReference>
<dbReference type="InterPro" id="IPR051644">
    <property type="entry name" value="TRAMP_AT-DNA-binding"/>
</dbReference>